<dbReference type="AlphaFoldDB" id="A0A6N3DID7"/>
<feature type="chain" id="PRO_5027106650" evidence="4">
    <location>
        <begin position="26"/>
        <end position="995"/>
    </location>
</feature>
<sequence length="995" mass="114889">MYKRNKKLACTIALTIIMSINTVYNSGIIVYASQNNNSSLEFAIEKNIKNINIISDTEVTVQDAKKWAKNNGATETFVNLADLYWKYSKSNGNVNPALAYVQAAHETGFGRFGGVLDESYYNPCGMKNTNAGINDDTIKEAHKRFDSWEHGVLAHLDHLALYAGSSGYPKKNIEQSYVEDGLDNESTYDPRHFAYLAGSAKTALDLSGSWAAGNYGEKLIRFYNELIKVNEQSRRGWYHDDNYNWYYYNENGELHKGWLILPEGKYYLGSDGVMKKGWYEESGKKYYFNEYGAAVVGQTIEIDGKEYKFDKDGVLIKSIITGWYHDDNYNWYYYNEDGELHKGWLILPEGKYYLGSDGVMKKGWYEESGKKYYFNEYGAAVVGQTIEIDGKEYKFDKDGVLIKSIITGWYHDDNYNWYYYNEDGELHKGWLILPEGKYYLGSDGVMKKGWYEESGKKYYFNEYGAAVVGQTIEIDGKEYKFDKDGVLIKSIITGWYHDDNYNWYYYNEDGELHKGWLILPEGKYYLGSDGVMKKGWYEESGKKYYFNEYGAAVVGQTIEIDGKEYKFDKDGVLIKSIITGWYHDDNYNWYYYNEDGELHKGWLILPEGKYYLGSDGVMKKGWYEESSKKYYFNEYGAAVVGQTIEIDGEEYTFDKNGVLQIRVGWFQDRDKWYYYDENGKLHKGWLTLLEDKFYFDENGEMQTYWKQIQGKWYYFGADGKQVKGWLKSNDIRYYFKEDGSAAVGWNNIDGYDYFFYEGCNMAQLEFVGNTYVGLNGVAKYPDKGDKYRIVIDPGHYNQGDKGTVQTHDGITYEEGVINMQVAEILKTKLEEQGYEVLLTRTANDYGLKDTLENRVVLANNNNADLFISIHQDSFTDPSANGMTIFYDTYRPNIDNIGVKVDASGNKYDESPSRAAKISKDFAINLTKSLPNSLNIRNRGAKYANWYVTRNTLMPSLLIECGFLSNPTEAKKISDKSHQSKMASLLVENINTLFRK</sequence>
<dbReference type="SUPFAM" id="SSF69360">
    <property type="entry name" value="Cell wall binding repeat"/>
    <property type="match status" value="4"/>
</dbReference>
<keyword evidence="4" id="KW-0732">Signal</keyword>
<dbReference type="InterPro" id="IPR050695">
    <property type="entry name" value="N-acetylmuramoyl_amidase_3"/>
</dbReference>
<evidence type="ECO:0000256" key="2">
    <source>
        <dbReference type="ARBA" id="ARBA00022801"/>
    </source>
</evidence>
<evidence type="ECO:0000256" key="3">
    <source>
        <dbReference type="PROSITE-ProRule" id="PRU00591"/>
    </source>
</evidence>
<keyword evidence="2" id="KW-0378">Hydrolase</keyword>
<evidence type="ECO:0000259" key="5">
    <source>
        <dbReference type="SMART" id="SM00646"/>
    </source>
</evidence>
<dbReference type="EMBL" id="CACRTV010000046">
    <property type="protein sequence ID" value="VYU26571.1"/>
    <property type="molecule type" value="Genomic_DNA"/>
</dbReference>
<accession>A0A6N3DID7</accession>
<organism evidence="6">
    <name type="scientific">Clostridium paraputrificum</name>
    <dbReference type="NCBI Taxonomy" id="29363"/>
    <lineage>
        <taxon>Bacteria</taxon>
        <taxon>Bacillati</taxon>
        <taxon>Bacillota</taxon>
        <taxon>Clostridia</taxon>
        <taxon>Eubacteriales</taxon>
        <taxon>Clostridiaceae</taxon>
        <taxon>Clostridium</taxon>
    </lineage>
</organism>
<dbReference type="Pfam" id="PF01473">
    <property type="entry name" value="Choline_bind_1"/>
    <property type="match status" value="10"/>
</dbReference>
<proteinExistence type="predicted"/>
<feature type="repeat" description="Cell wall-binding" evidence="3">
    <location>
        <begin position="320"/>
        <end position="340"/>
    </location>
</feature>
<dbReference type="Pfam" id="PF01520">
    <property type="entry name" value="Amidase_3"/>
    <property type="match status" value="1"/>
</dbReference>
<evidence type="ECO:0000256" key="4">
    <source>
        <dbReference type="SAM" id="SignalP"/>
    </source>
</evidence>
<dbReference type="Gene3D" id="2.10.270.10">
    <property type="entry name" value="Cholin Binding"/>
    <property type="match status" value="6"/>
</dbReference>
<evidence type="ECO:0000313" key="6">
    <source>
        <dbReference type="EMBL" id="VYU26571.1"/>
    </source>
</evidence>
<feature type="repeat" description="Cell wall-binding" evidence="3">
    <location>
        <begin position="578"/>
        <end position="598"/>
    </location>
</feature>
<dbReference type="GO" id="GO:0004040">
    <property type="term" value="F:amidase activity"/>
    <property type="evidence" value="ECO:0007669"/>
    <property type="project" value="InterPro"/>
</dbReference>
<dbReference type="PROSITE" id="PS51170">
    <property type="entry name" value="CW"/>
    <property type="match status" value="7"/>
</dbReference>
<dbReference type="GO" id="GO:0008745">
    <property type="term" value="F:N-acetylmuramoyl-L-alanine amidase activity"/>
    <property type="evidence" value="ECO:0007669"/>
    <property type="project" value="InterPro"/>
</dbReference>
<protein>
    <submittedName>
        <fullName evidence="6">Toxin A</fullName>
    </submittedName>
</protein>
<dbReference type="CDD" id="cd02696">
    <property type="entry name" value="MurNAc-LAA"/>
    <property type="match status" value="1"/>
</dbReference>
<feature type="repeat" description="Cell wall-binding" evidence="3">
    <location>
        <begin position="234"/>
        <end position="254"/>
    </location>
</feature>
<keyword evidence="1" id="KW-0677">Repeat</keyword>
<dbReference type="InterPro" id="IPR018337">
    <property type="entry name" value="Cell_wall/Cho-bd_repeat"/>
</dbReference>
<gene>
    <name evidence="6" type="primary">toxA</name>
    <name evidence="6" type="ORF">CPLFYP93_01822</name>
</gene>
<evidence type="ECO:0000256" key="1">
    <source>
        <dbReference type="ARBA" id="ARBA00022737"/>
    </source>
</evidence>
<dbReference type="SUPFAM" id="SSF53187">
    <property type="entry name" value="Zn-dependent exopeptidases"/>
    <property type="match status" value="1"/>
</dbReference>
<dbReference type="Gene3D" id="3.40.630.40">
    <property type="entry name" value="Zn-dependent exopeptidases"/>
    <property type="match status" value="1"/>
</dbReference>
<dbReference type="Pfam" id="PF19127">
    <property type="entry name" value="Choline_bind_3"/>
    <property type="match status" value="1"/>
</dbReference>
<dbReference type="RefSeq" id="WP_156561161.1">
    <property type="nucleotide sequence ID" value="NZ_CACRTV010000046.1"/>
</dbReference>
<feature type="repeat" description="Cell wall-binding" evidence="3">
    <location>
        <begin position="662"/>
        <end position="681"/>
    </location>
</feature>
<dbReference type="PANTHER" id="PTHR30404">
    <property type="entry name" value="N-ACETYLMURAMOYL-L-ALANINE AMIDASE"/>
    <property type="match status" value="1"/>
</dbReference>
<feature type="domain" description="MurNAc-LAA" evidence="5">
    <location>
        <begin position="855"/>
        <end position="990"/>
    </location>
</feature>
<dbReference type="PANTHER" id="PTHR30404:SF0">
    <property type="entry name" value="N-ACETYLMURAMOYL-L-ALANINE AMIDASE AMIC"/>
    <property type="match status" value="1"/>
</dbReference>
<reference evidence="6" key="1">
    <citation type="submission" date="2019-11" db="EMBL/GenBank/DDBJ databases">
        <authorList>
            <person name="Feng L."/>
        </authorList>
    </citation>
    <scope>NUCLEOTIDE SEQUENCE</scope>
    <source>
        <strain evidence="6">CParaputrificumLFYP93</strain>
    </source>
</reference>
<feature type="repeat" description="Cell wall-binding" evidence="3">
    <location>
        <begin position="492"/>
        <end position="512"/>
    </location>
</feature>
<dbReference type="InterPro" id="IPR002901">
    <property type="entry name" value="MGlyc_endo_b_GlcNAc-like_dom"/>
</dbReference>
<dbReference type="GO" id="GO:0009253">
    <property type="term" value="P:peptidoglycan catabolic process"/>
    <property type="evidence" value="ECO:0007669"/>
    <property type="project" value="InterPro"/>
</dbReference>
<feature type="repeat" description="Cell wall-binding" evidence="3">
    <location>
        <begin position="406"/>
        <end position="426"/>
    </location>
</feature>
<name>A0A6N3DID7_9CLOT</name>
<dbReference type="GO" id="GO:0030288">
    <property type="term" value="C:outer membrane-bounded periplasmic space"/>
    <property type="evidence" value="ECO:0007669"/>
    <property type="project" value="TreeGrafter"/>
</dbReference>
<dbReference type="InterPro" id="IPR002508">
    <property type="entry name" value="MurNAc-LAA_cat"/>
</dbReference>
<dbReference type="Pfam" id="PF01832">
    <property type="entry name" value="Glucosaminidase"/>
    <property type="match status" value="1"/>
</dbReference>
<dbReference type="SMART" id="SM00646">
    <property type="entry name" value="Ami_3"/>
    <property type="match status" value="1"/>
</dbReference>
<feature type="signal peptide" evidence="4">
    <location>
        <begin position="1"/>
        <end position="25"/>
    </location>
</feature>
<feature type="repeat" description="Cell wall-binding" evidence="3">
    <location>
        <begin position="702"/>
        <end position="721"/>
    </location>
</feature>